<keyword evidence="4" id="KW-1185">Reference proteome</keyword>
<evidence type="ECO:0000313" key="4">
    <source>
        <dbReference type="Proteomes" id="UP000317624"/>
    </source>
</evidence>
<dbReference type="EMBL" id="VMRJ01000001">
    <property type="protein sequence ID" value="TVT42623.1"/>
    <property type="molecule type" value="Genomic_DNA"/>
</dbReference>
<evidence type="ECO:0000256" key="2">
    <source>
        <dbReference type="SAM" id="SignalP"/>
    </source>
</evidence>
<feature type="chain" id="PRO_5035236958" evidence="2">
    <location>
        <begin position="18"/>
        <end position="369"/>
    </location>
</feature>
<dbReference type="SMART" id="SM00028">
    <property type="entry name" value="TPR"/>
    <property type="match status" value="7"/>
</dbReference>
<feature type="repeat" description="TPR" evidence="1">
    <location>
        <begin position="156"/>
        <end position="189"/>
    </location>
</feature>
<sequence length="369" mass="40401">MRSWPFLLLSLLAACQAAPSERPDTLVNLATVQSGPRVQADELDGAIRQQPDNAGLLARRATLRLAAGQPSAALSDISSALAIDDADGELYFLQARALRALGRLSQALAAARQAAANGFNSPELPLLEGETHLAAHQYGAALESLDRTLRLDPDQPAALFYKGLAYAATADTTQALDYLHAALARDPRQPEILHQLAFLLNAYRLPAEAARYAAQGLRLDSTSGSLAYDYGRQLELLGRPDSALRYYRRALRLDTTQYRADYRLALAAGAHGQRPAAIIPHLKRALRRNARLPQARALLAEALEAQHRLPEAYTQFRLLVAENPGNQHWTYKVWKTGEAVRAMLPDSLRPPTNYYRRATVAPVAAPPQQ</sequence>
<dbReference type="AlphaFoldDB" id="A0A558C1G4"/>
<evidence type="ECO:0000256" key="1">
    <source>
        <dbReference type="PROSITE-ProRule" id="PRU00339"/>
    </source>
</evidence>
<dbReference type="Proteomes" id="UP000317624">
    <property type="component" value="Unassembled WGS sequence"/>
</dbReference>
<dbReference type="Pfam" id="PF13432">
    <property type="entry name" value="TPR_16"/>
    <property type="match status" value="2"/>
</dbReference>
<accession>A0A558C1G4</accession>
<dbReference type="PROSITE" id="PS51257">
    <property type="entry name" value="PROKAR_LIPOPROTEIN"/>
    <property type="match status" value="1"/>
</dbReference>
<gene>
    <name evidence="3" type="ORF">FNT36_00570</name>
</gene>
<proteinExistence type="predicted"/>
<dbReference type="PANTHER" id="PTHR12558">
    <property type="entry name" value="CELL DIVISION CYCLE 16,23,27"/>
    <property type="match status" value="1"/>
</dbReference>
<feature type="signal peptide" evidence="2">
    <location>
        <begin position="1"/>
        <end position="17"/>
    </location>
</feature>
<keyword evidence="2" id="KW-0732">Signal</keyword>
<evidence type="ECO:0000313" key="3">
    <source>
        <dbReference type="EMBL" id="TVT42623.1"/>
    </source>
</evidence>
<reference evidence="3 4" key="1">
    <citation type="submission" date="2019-07" db="EMBL/GenBank/DDBJ databases">
        <title>Hymenobacter sp. straun FUR1 Genome sequencing and assembly.</title>
        <authorList>
            <person name="Chhetri G."/>
        </authorList>
    </citation>
    <scope>NUCLEOTIDE SEQUENCE [LARGE SCALE GENOMIC DNA]</scope>
    <source>
        <strain evidence="3 4">Fur1</strain>
    </source>
</reference>
<dbReference type="SUPFAM" id="SSF48452">
    <property type="entry name" value="TPR-like"/>
    <property type="match status" value="1"/>
</dbReference>
<dbReference type="InterPro" id="IPR011990">
    <property type="entry name" value="TPR-like_helical_dom_sf"/>
</dbReference>
<dbReference type="Gene3D" id="1.25.40.10">
    <property type="entry name" value="Tetratricopeptide repeat domain"/>
    <property type="match status" value="3"/>
</dbReference>
<dbReference type="PROSITE" id="PS50005">
    <property type="entry name" value="TPR"/>
    <property type="match status" value="3"/>
</dbReference>
<feature type="repeat" description="TPR" evidence="1">
    <location>
        <begin position="224"/>
        <end position="257"/>
    </location>
</feature>
<dbReference type="InterPro" id="IPR019734">
    <property type="entry name" value="TPR_rpt"/>
</dbReference>
<feature type="repeat" description="TPR" evidence="1">
    <location>
        <begin position="122"/>
        <end position="155"/>
    </location>
</feature>
<organism evidence="3 4">
    <name type="scientific">Hymenobacter setariae</name>
    <dbReference type="NCBI Taxonomy" id="2594794"/>
    <lineage>
        <taxon>Bacteria</taxon>
        <taxon>Pseudomonadati</taxon>
        <taxon>Bacteroidota</taxon>
        <taxon>Cytophagia</taxon>
        <taxon>Cytophagales</taxon>
        <taxon>Hymenobacteraceae</taxon>
        <taxon>Hymenobacter</taxon>
    </lineage>
</organism>
<dbReference type="PANTHER" id="PTHR12558:SF33">
    <property type="entry name" value="BLL7664 PROTEIN"/>
    <property type="match status" value="1"/>
</dbReference>
<protein>
    <submittedName>
        <fullName evidence="3">Tetratricopeptide repeat protein</fullName>
    </submittedName>
</protein>
<name>A0A558C1G4_9BACT</name>
<comment type="caution">
    <text evidence="3">The sequence shown here is derived from an EMBL/GenBank/DDBJ whole genome shotgun (WGS) entry which is preliminary data.</text>
</comment>
<dbReference type="OrthoDB" id="5477158at2"/>
<keyword evidence="1" id="KW-0802">TPR repeat</keyword>